<reference evidence="2 3" key="2">
    <citation type="submission" date="2018-11" db="EMBL/GenBank/DDBJ databases">
        <authorList>
            <consortium name="Pathogen Informatics"/>
        </authorList>
    </citation>
    <scope>NUCLEOTIDE SEQUENCE [LARGE SCALE GENOMIC DNA]</scope>
</reference>
<dbReference type="EMBL" id="UYWY01000144">
    <property type="protein sequence ID" value="VDM24058.1"/>
    <property type="molecule type" value="Genomic_DNA"/>
</dbReference>
<evidence type="ECO:0000313" key="2">
    <source>
        <dbReference type="EMBL" id="VDM24058.1"/>
    </source>
</evidence>
<dbReference type="Proteomes" id="UP000050794">
    <property type="component" value="Unassembled WGS sequence"/>
</dbReference>
<reference evidence="4" key="1">
    <citation type="submission" date="2016-06" db="UniProtKB">
        <authorList>
            <consortium name="WormBaseParasite"/>
        </authorList>
    </citation>
    <scope>IDENTIFICATION</scope>
</reference>
<organism evidence="3 4">
    <name type="scientific">Toxocara canis</name>
    <name type="common">Canine roundworm</name>
    <dbReference type="NCBI Taxonomy" id="6265"/>
    <lineage>
        <taxon>Eukaryota</taxon>
        <taxon>Metazoa</taxon>
        <taxon>Ecdysozoa</taxon>
        <taxon>Nematoda</taxon>
        <taxon>Chromadorea</taxon>
        <taxon>Rhabditida</taxon>
        <taxon>Spirurina</taxon>
        <taxon>Ascaridomorpha</taxon>
        <taxon>Ascaridoidea</taxon>
        <taxon>Toxocaridae</taxon>
        <taxon>Toxocara</taxon>
    </lineage>
</organism>
<evidence type="ECO:0000313" key="4">
    <source>
        <dbReference type="WBParaSite" id="TCNE_0000033901-mRNA-1"/>
    </source>
</evidence>
<protein>
    <submittedName>
        <fullName evidence="2 4">Uncharacterized protein</fullName>
    </submittedName>
</protein>
<proteinExistence type="predicted"/>
<evidence type="ECO:0000256" key="1">
    <source>
        <dbReference type="SAM" id="MobiDB-lite"/>
    </source>
</evidence>
<evidence type="ECO:0000313" key="3">
    <source>
        <dbReference type="Proteomes" id="UP000050794"/>
    </source>
</evidence>
<keyword evidence="3" id="KW-1185">Reference proteome</keyword>
<feature type="compositionally biased region" description="Basic and acidic residues" evidence="1">
    <location>
        <begin position="15"/>
        <end position="33"/>
    </location>
</feature>
<gene>
    <name evidence="2" type="ORF">TCNE_LOCUS340</name>
</gene>
<feature type="region of interest" description="Disordered" evidence="1">
    <location>
        <begin position="15"/>
        <end position="46"/>
    </location>
</feature>
<sequence>MLKNLFRSKRSYNKENEGEAHAELGGSFDDRRGSRTSPCVRNEKHSTYKSYREEEMSNAALPYHVFSSQRNAYRGAHSCYGALGESQPSHTSHFSRSFAFGSHAKARSARKSEHVSSSRRHHPTSEYGSCDPSPNTPRMYSRELDDSDIDTWNSERIIRELRAEVRMTTDRKNYYKDLYKTERQDRLRDRELRDLVEKKLMDDLRNKELECANHILHIKALEQASRSLCWISELHRQASFPQPMRESNFRVPHYCTPSTSNTASTMAGAGEALSSTSELFAVRGAFMVAPCCEMPDETKVFRQPEELSLELPRNGVADVSNAASVATNRVHNTTVLEEDRQSDNGYGTTSECASEIRSIRRVHSDSQICAPRTVRT</sequence>
<feature type="region of interest" description="Disordered" evidence="1">
    <location>
        <begin position="105"/>
        <end position="144"/>
    </location>
</feature>
<dbReference type="WBParaSite" id="TCNE_0000033901-mRNA-1">
    <property type="protein sequence ID" value="TCNE_0000033901-mRNA-1"/>
    <property type="gene ID" value="TCNE_0000033901"/>
</dbReference>
<accession>A0A183TVS0</accession>
<name>A0A183TVS0_TOXCA</name>
<dbReference type="AlphaFoldDB" id="A0A183TVS0"/>